<dbReference type="InterPro" id="IPR027450">
    <property type="entry name" value="AlkB-like"/>
</dbReference>
<reference evidence="2" key="1">
    <citation type="submission" date="2021-06" db="EMBL/GenBank/DDBJ databases">
        <authorList>
            <person name="Hodson N. C."/>
            <person name="Mongue J. A."/>
            <person name="Jaron S. K."/>
        </authorList>
    </citation>
    <scope>NUCLEOTIDE SEQUENCE</scope>
</reference>
<evidence type="ECO:0000313" key="3">
    <source>
        <dbReference type="Proteomes" id="UP000708208"/>
    </source>
</evidence>
<dbReference type="GO" id="GO:0006974">
    <property type="term" value="P:DNA damage response"/>
    <property type="evidence" value="ECO:0007669"/>
    <property type="project" value="InterPro"/>
</dbReference>
<name>A0A8J2LGM7_9HEXA</name>
<proteinExistence type="predicted"/>
<dbReference type="AlphaFoldDB" id="A0A8J2LGM7"/>
<protein>
    <recommendedName>
        <fullName evidence="1">Alpha-ketoglutarate-dependent dioxygenase AlkB-like domain-containing protein</fullName>
    </recommendedName>
</protein>
<dbReference type="GO" id="GO:0006631">
    <property type="term" value="P:fatty acid metabolic process"/>
    <property type="evidence" value="ECO:0007669"/>
    <property type="project" value="TreeGrafter"/>
</dbReference>
<dbReference type="InterPro" id="IPR032870">
    <property type="entry name" value="ALKBH7-like"/>
</dbReference>
<accession>A0A8J2LGM7</accession>
<organism evidence="2 3">
    <name type="scientific">Allacma fusca</name>
    <dbReference type="NCBI Taxonomy" id="39272"/>
    <lineage>
        <taxon>Eukaryota</taxon>
        <taxon>Metazoa</taxon>
        <taxon>Ecdysozoa</taxon>
        <taxon>Arthropoda</taxon>
        <taxon>Hexapoda</taxon>
        <taxon>Collembola</taxon>
        <taxon>Symphypleona</taxon>
        <taxon>Sminthuridae</taxon>
        <taxon>Allacma</taxon>
    </lineage>
</organism>
<dbReference type="OrthoDB" id="28127at2759"/>
<gene>
    <name evidence="2" type="ORF">AFUS01_LOCUS32659</name>
</gene>
<dbReference type="PANTHER" id="PTHR21052">
    <property type="entry name" value="SPERMATOGENESIS ASSOCIATED 11-RELATED"/>
    <property type="match status" value="1"/>
</dbReference>
<keyword evidence="3" id="KW-1185">Reference proteome</keyword>
<dbReference type="EMBL" id="CAJVCH010526223">
    <property type="protein sequence ID" value="CAG7822379.1"/>
    <property type="molecule type" value="Genomic_DNA"/>
</dbReference>
<comment type="caution">
    <text evidence="2">The sequence shown here is derived from an EMBL/GenBank/DDBJ whole genome shotgun (WGS) entry which is preliminary data.</text>
</comment>
<dbReference type="Proteomes" id="UP000708208">
    <property type="component" value="Unassembled WGS sequence"/>
</dbReference>
<dbReference type="Pfam" id="PF13532">
    <property type="entry name" value="2OG-FeII_Oxy_2"/>
    <property type="match status" value="1"/>
</dbReference>
<evidence type="ECO:0000313" key="2">
    <source>
        <dbReference type="EMBL" id="CAG7822379.1"/>
    </source>
</evidence>
<feature type="domain" description="Alpha-ketoglutarate-dependent dioxygenase AlkB-like" evidence="1">
    <location>
        <begin position="140"/>
        <end position="278"/>
    </location>
</feature>
<evidence type="ECO:0000259" key="1">
    <source>
        <dbReference type="Pfam" id="PF13532"/>
    </source>
</evidence>
<dbReference type="GO" id="GO:0005759">
    <property type="term" value="C:mitochondrial matrix"/>
    <property type="evidence" value="ECO:0007669"/>
    <property type="project" value="TreeGrafter"/>
</dbReference>
<sequence>MEKDFSIEKYTQIGDFGIIILVSVEKIFPLTLTCDLWLVTVVSGVNDQLTDTPDALDALKRSLCSVQQVADQGAVKILPEPGSPDVYLDFNKRLGENLDWKNKIAETMLLYPDFVSAEDEQSLMKELEPYLSRLHYETSHWDDAIHHYRETERSKWNKNNEGIINRVRRLAFPPNVSPLKLVHVLDLAKNGVIKPHVDSVRFCGTTIAGISLLSSSIMRLRLEEDKEVYCDVLLPRFSLYVMKDYARFKYTHEIMSETESSFKGELVPRDRRVSIICRNEPASGDASTNDIFEEIRLL</sequence>
<dbReference type="PANTHER" id="PTHR21052:SF0">
    <property type="entry name" value="ALPHA-KETOGLUTARATE-DEPENDENT DIOXYGENASE ALKB HOMOLOG 7, MITOCHONDRIAL"/>
    <property type="match status" value="1"/>
</dbReference>